<accession>A0ACB7ERQ0</accession>
<proteinExistence type="predicted"/>
<evidence type="ECO:0000313" key="2">
    <source>
        <dbReference type="Proteomes" id="UP000805704"/>
    </source>
</evidence>
<gene>
    <name evidence="1" type="primary">TRIM16.32</name>
    <name evidence="1" type="ORF">GBF38_009282</name>
</gene>
<protein>
    <submittedName>
        <fullName evidence="1">Tripartite motif-containing protein 16</fullName>
    </submittedName>
</protein>
<dbReference type="EMBL" id="CM024791">
    <property type="protein sequence ID" value="KAG8004333.1"/>
    <property type="molecule type" value="Genomic_DNA"/>
</dbReference>
<dbReference type="Proteomes" id="UP000805704">
    <property type="component" value="Chromosome 3"/>
</dbReference>
<evidence type="ECO:0000313" key="1">
    <source>
        <dbReference type="EMBL" id="KAG8004333.1"/>
    </source>
</evidence>
<keyword evidence="2" id="KW-1185">Reference proteome</keyword>
<name>A0ACB7ERQ0_NIBAL</name>
<sequence length="387" mass="45031">MEEHKGHDTVSAAAERTERQRELEVSRQNIQQRIQDREKDVKELQQDVEAINGSADKAVEDSEKIFTELIRLMEKRRSDVKQQVRSQQETEVSRVKELQEKLEQEITELKRKDAELKKFSHTEDHNQFLHNYPSLSRLSQSTDSSSINIRPLRDFEDVTAAVSELRDKLQDVLRDQRTNISLTDTEVHVSLSGPEPEPKTRAEFLKYSRELTLDPNTAHTWLLLSEGNRKVTFTYQHQSYSSHPDRFTVYWQVLSRQSLTGRCYWEVEWRGGVNVAVTYKNISRARESHECLFGRNDKSWSLSCYKDSYNFYYNRVRTPVSGPRSSRVGVYLDHSAGILSFYSVSETMTLLHRVQTTFTQPLYAGLYIVLDPLLSCVKSNRQKSLKG</sequence>
<reference evidence="1" key="1">
    <citation type="submission" date="2020-04" db="EMBL/GenBank/DDBJ databases">
        <title>A chromosome-scale assembly and high-density genetic map of the yellow drum (Nibea albiflora) genome.</title>
        <authorList>
            <person name="Xu D."/>
            <person name="Zhang W."/>
            <person name="Chen R."/>
            <person name="Tan P."/>
            <person name="Wang L."/>
            <person name="Song H."/>
            <person name="Tian L."/>
            <person name="Zhu Q."/>
            <person name="Wang B."/>
        </authorList>
    </citation>
    <scope>NUCLEOTIDE SEQUENCE</scope>
    <source>
        <strain evidence="1">ZJHYS-2018</strain>
    </source>
</reference>
<organism evidence="1 2">
    <name type="scientific">Nibea albiflora</name>
    <name type="common">Yellow drum</name>
    <name type="synonym">Corvina albiflora</name>
    <dbReference type="NCBI Taxonomy" id="240163"/>
    <lineage>
        <taxon>Eukaryota</taxon>
        <taxon>Metazoa</taxon>
        <taxon>Chordata</taxon>
        <taxon>Craniata</taxon>
        <taxon>Vertebrata</taxon>
        <taxon>Euteleostomi</taxon>
        <taxon>Actinopterygii</taxon>
        <taxon>Neopterygii</taxon>
        <taxon>Teleostei</taxon>
        <taxon>Neoteleostei</taxon>
        <taxon>Acanthomorphata</taxon>
        <taxon>Eupercaria</taxon>
        <taxon>Sciaenidae</taxon>
        <taxon>Nibea</taxon>
    </lineage>
</organism>
<comment type="caution">
    <text evidence="1">The sequence shown here is derived from an EMBL/GenBank/DDBJ whole genome shotgun (WGS) entry which is preliminary data.</text>
</comment>